<organism evidence="3 4">
    <name type="scientific">Streptomyces cyanogenus</name>
    <dbReference type="NCBI Taxonomy" id="80860"/>
    <lineage>
        <taxon>Bacteria</taxon>
        <taxon>Bacillati</taxon>
        <taxon>Actinomycetota</taxon>
        <taxon>Actinomycetes</taxon>
        <taxon>Kitasatosporales</taxon>
        <taxon>Streptomycetaceae</taxon>
        <taxon>Streptomyces</taxon>
    </lineage>
</organism>
<sequence>MFEKLTKEARAVLRAAVQRSERAGATGLRPEDLLLSLFDLPQTAAGGALAALGVVEQRDSVERALAEAARRAGLSQADADALADIGIDLSAVLERTEAAHGDDAIAVRDSTKPGWRPEYRPFSEGSRTVLQRALHEAAENGAKKIGDQHLLLALATPPGVVADVLAAHGATYTEIRRVLSRRPEAA</sequence>
<dbReference type="InterPro" id="IPR004176">
    <property type="entry name" value="Clp_R_N"/>
</dbReference>
<dbReference type="Gene3D" id="1.10.1780.10">
    <property type="entry name" value="Clp, N-terminal domain"/>
    <property type="match status" value="2"/>
</dbReference>
<reference evidence="3 4" key="1">
    <citation type="submission" date="2021-03" db="EMBL/GenBank/DDBJ databases">
        <title>Complete genome sequence of Streptomyces cyanogenus S136, producer of anticancer angucycline landomycin A.</title>
        <authorList>
            <person name="Hrab P."/>
            <person name="Ruckert C."/>
            <person name="Busche T."/>
            <person name="Ostash I."/>
            <person name="Kalinowski J."/>
            <person name="Fedorenko V."/>
            <person name="Yushchuk O."/>
            <person name="Ostash B."/>
        </authorList>
    </citation>
    <scope>NUCLEOTIDE SEQUENCE [LARGE SCALE GENOMIC DNA]</scope>
    <source>
        <strain evidence="3 4">S136</strain>
    </source>
</reference>
<dbReference type="RefSeq" id="WP_208030652.1">
    <property type="nucleotide sequence ID" value="NZ_CP071839.1"/>
</dbReference>
<gene>
    <name evidence="3" type="ORF">S1361_05130</name>
</gene>
<dbReference type="PROSITE" id="PS51903">
    <property type="entry name" value="CLP_R"/>
    <property type="match status" value="1"/>
</dbReference>
<accession>A0ABX7TJA3</accession>
<name>A0ABX7TJA3_STRCY</name>
<keyword evidence="4" id="KW-1185">Reference proteome</keyword>
<evidence type="ECO:0000259" key="2">
    <source>
        <dbReference type="PROSITE" id="PS51903"/>
    </source>
</evidence>
<keyword evidence="1" id="KW-0677">Repeat</keyword>
<dbReference type="Pfam" id="PF02861">
    <property type="entry name" value="Clp_N"/>
    <property type="match status" value="1"/>
</dbReference>
<proteinExistence type="predicted"/>
<evidence type="ECO:0000313" key="3">
    <source>
        <dbReference type="EMBL" id="QTD96722.1"/>
    </source>
</evidence>
<evidence type="ECO:0000256" key="1">
    <source>
        <dbReference type="PROSITE-ProRule" id="PRU01251"/>
    </source>
</evidence>
<evidence type="ECO:0000313" key="4">
    <source>
        <dbReference type="Proteomes" id="UP000663908"/>
    </source>
</evidence>
<feature type="domain" description="Clp R" evidence="2">
    <location>
        <begin position="2"/>
        <end position="186"/>
    </location>
</feature>
<dbReference type="SUPFAM" id="SSF81923">
    <property type="entry name" value="Double Clp-N motif"/>
    <property type="match status" value="1"/>
</dbReference>
<dbReference type="InterPro" id="IPR036628">
    <property type="entry name" value="Clp_N_dom_sf"/>
</dbReference>
<dbReference type="Proteomes" id="UP000663908">
    <property type="component" value="Chromosome"/>
</dbReference>
<dbReference type="EMBL" id="CP071839">
    <property type="protein sequence ID" value="QTD96722.1"/>
    <property type="molecule type" value="Genomic_DNA"/>
</dbReference>
<protein>
    <submittedName>
        <fullName evidence="3">Clp amino terminal domain protein</fullName>
    </submittedName>
</protein>